<evidence type="ECO:0000256" key="10">
    <source>
        <dbReference type="ARBA" id="ARBA00023054"/>
    </source>
</evidence>
<protein>
    <recommendedName>
        <fullName evidence="12">TNF receptor-associated factor</fullName>
        <ecNumber evidence="12">2.3.2.27</ecNumber>
    </recommendedName>
</protein>
<dbReference type="OrthoDB" id="1737200at2759"/>
<keyword evidence="8 12" id="KW-0862">Zinc</keyword>
<reference evidence="20" key="1">
    <citation type="submission" date="2025-08" db="UniProtKB">
        <authorList>
            <consortium name="RefSeq"/>
        </authorList>
    </citation>
    <scope>IDENTIFICATION</scope>
    <source>
        <tissue evidence="20">Blood</tissue>
    </source>
</reference>
<dbReference type="FunFam" id="3.30.40.10:FF:000274">
    <property type="entry name" value="TNF receptor-associated factor"/>
    <property type="match status" value="1"/>
</dbReference>
<dbReference type="PROSITE" id="PS50144">
    <property type="entry name" value="MATH"/>
    <property type="match status" value="1"/>
</dbReference>
<comment type="subcellular location">
    <subcellularLocation>
        <location evidence="1">Cytoplasm</location>
        <location evidence="1">Cytosol</location>
    </subcellularLocation>
</comment>
<dbReference type="Pfam" id="PF21363">
    <property type="entry name" value="TRAF3_RING"/>
    <property type="match status" value="1"/>
</dbReference>
<dbReference type="GO" id="GO:0008270">
    <property type="term" value="F:zinc ion binding"/>
    <property type="evidence" value="ECO:0007669"/>
    <property type="project" value="UniProtKB-UniRule"/>
</dbReference>
<dbReference type="RefSeq" id="XP_034283635.1">
    <property type="nucleotide sequence ID" value="XM_034427744.2"/>
</dbReference>
<dbReference type="PANTHER" id="PTHR10131">
    <property type="entry name" value="TNF RECEPTOR ASSOCIATED FACTOR"/>
    <property type="match status" value="1"/>
</dbReference>
<evidence type="ECO:0000256" key="4">
    <source>
        <dbReference type="ARBA" id="ARBA00022703"/>
    </source>
</evidence>
<dbReference type="InParanoid" id="A0A6P9CVR9"/>
<comment type="similarity">
    <text evidence="12">Belongs to the TNF receptor-associated factor family.</text>
</comment>
<dbReference type="InterPro" id="IPR008974">
    <property type="entry name" value="TRAF-like"/>
</dbReference>
<dbReference type="GO" id="GO:0007165">
    <property type="term" value="P:signal transduction"/>
    <property type="evidence" value="ECO:0007669"/>
    <property type="project" value="InterPro"/>
</dbReference>
<feature type="zinc finger region" description="TRAF-type" evidence="13">
    <location>
        <begin position="267"/>
        <end position="322"/>
    </location>
</feature>
<dbReference type="InterPro" id="IPR002083">
    <property type="entry name" value="MATH/TRAF_dom"/>
</dbReference>
<keyword evidence="5 12" id="KW-0479">Metal-binding</keyword>
<evidence type="ECO:0000256" key="5">
    <source>
        <dbReference type="ARBA" id="ARBA00022723"/>
    </source>
</evidence>
<dbReference type="SUPFAM" id="SSF57850">
    <property type="entry name" value="RING/U-box"/>
    <property type="match status" value="1"/>
</dbReference>
<keyword evidence="2 12" id="KW-0963">Cytoplasm</keyword>
<dbReference type="GO" id="GO:0042981">
    <property type="term" value="P:regulation of apoptotic process"/>
    <property type="evidence" value="ECO:0007669"/>
    <property type="project" value="InterPro"/>
</dbReference>
<gene>
    <name evidence="20" type="primary">TRAF5</name>
</gene>
<evidence type="ECO:0000256" key="8">
    <source>
        <dbReference type="ARBA" id="ARBA00022833"/>
    </source>
</evidence>
<evidence type="ECO:0000256" key="2">
    <source>
        <dbReference type="ARBA" id="ARBA00022490"/>
    </source>
</evidence>
<dbReference type="PROSITE" id="PS00518">
    <property type="entry name" value="ZF_RING_1"/>
    <property type="match status" value="1"/>
</dbReference>
<dbReference type="Gene3D" id="3.30.40.10">
    <property type="entry name" value="Zinc/RING finger domain, C3HC4 (zinc finger)"/>
    <property type="match status" value="3"/>
</dbReference>
<dbReference type="FunFam" id="2.60.210.10:FF:000001">
    <property type="entry name" value="TNF receptor-associated factor"/>
    <property type="match status" value="1"/>
</dbReference>
<evidence type="ECO:0000256" key="9">
    <source>
        <dbReference type="ARBA" id="ARBA00022843"/>
    </source>
</evidence>
<dbReference type="PROSITE" id="PS50089">
    <property type="entry name" value="ZF_RING_2"/>
    <property type="match status" value="1"/>
</dbReference>
<feature type="coiled-coil region" evidence="14">
    <location>
        <begin position="341"/>
        <end position="382"/>
    </location>
</feature>
<accession>A0A6P9CVR9</accession>
<dbReference type="CTD" id="7188"/>
<evidence type="ECO:0000259" key="17">
    <source>
        <dbReference type="PROSITE" id="PS50144"/>
    </source>
</evidence>
<dbReference type="InterPro" id="IPR027130">
    <property type="entry name" value="TRAF5_C3HC3D_RING-HC_finger"/>
</dbReference>
<evidence type="ECO:0000259" key="18">
    <source>
        <dbReference type="PROSITE" id="PS50145"/>
    </source>
</evidence>
<keyword evidence="6" id="KW-0677">Repeat</keyword>
<dbReference type="Gene3D" id="2.60.210.10">
    <property type="entry name" value="Apoptosis, Tumor Necrosis Factor Receptor Associated Protein 2, Chain A"/>
    <property type="match status" value="1"/>
</dbReference>
<organism evidence="19 20">
    <name type="scientific">Pantherophis guttatus</name>
    <name type="common">Corn snake</name>
    <name type="synonym">Elaphe guttata</name>
    <dbReference type="NCBI Taxonomy" id="94885"/>
    <lineage>
        <taxon>Eukaryota</taxon>
        <taxon>Metazoa</taxon>
        <taxon>Chordata</taxon>
        <taxon>Craniata</taxon>
        <taxon>Vertebrata</taxon>
        <taxon>Euteleostomi</taxon>
        <taxon>Lepidosauria</taxon>
        <taxon>Squamata</taxon>
        <taxon>Bifurcata</taxon>
        <taxon>Unidentata</taxon>
        <taxon>Episquamata</taxon>
        <taxon>Toxicofera</taxon>
        <taxon>Serpentes</taxon>
        <taxon>Colubroidea</taxon>
        <taxon>Colubridae</taxon>
        <taxon>Colubrinae</taxon>
        <taxon>Pantherophis</taxon>
    </lineage>
</organism>
<feature type="zinc finger region" description="TRAF-type" evidence="13">
    <location>
        <begin position="212"/>
        <end position="265"/>
    </location>
</feature>
<dbReference type="KEGG" id="pgut:117671674"/>
<evidence type="ECO:0000256" key="13">
    <source>
        <dbReference type="PROSITE-ProRule" id="PRU00207"/>
    </source>
</evidence>
<feature type="region of interest" description="Disordered" evidence="15">
    <location>
        <begin position="1"/>
        <end position="37"/>
    </location>
</feature>
<dbReference type="GO" id="GO:0031996">
    <property type="term" value="F:thioesterase binding"/>
    <property type="evidence" value="ECO:0007669"/>
    <property type="project" value="TreeGrafter"/>
</dbReference>
<dbReference type="InterPro" id="IPR001293">
    <property type="entry name" value="Znf_TRAF"/>
</dbReference>
<evidence type="ECO:0000313" key="20">
    <source>
        <dbReference type="RefSeq" id="XP_034283635.1"/>
    </source>
</evidence>
<dbReference type="InterPro" id="IPR001841">
    <property type="entry name" value="Znf_RING"/>
</dbReference>
<dbReference type="InterPro" id="IPR012227">
    <property type="entry name" value="TNF_rcpt-assoc_TRAF_met"/>
</dbReference>
<evidence type="ECO:0000256" key="11">
    <source>
        <dbReference type="ARBA" id="ARBA00057263"/>
    </source>
</evidence>
<dbReference type="GeneID" id="117671674"/>
<keyword evidence="4" id="KW-0053">Apoptosis</keyword>
<dbReference type="GO" id="GO:0006915">
    <property type="term" value="P:apoptotic process"/>
    <property type="evidence" value="ECO:0007669"/>
    <property type="project" value="UniProtKB-KW"/>
</dbReference>
<evidence type="ECO:0000256" key="3">
    <source>
        <dbReference type="ARBA" id="ARBA00022499"/>
    </source>
</evidence>
<dbReference type="AlphaFoldDB" id="A0A6P9CVR9"/>
<evidence type="ECO:0000256" key="7">
    <source>
        <dbReference type="ARBA" id="ARBA00022771"/>
    </source>
</evidence>
<dbReference type="Pfam" id="PF21355">
    <property type="entry name" value="TRAF-mep_MATH"/>
    <property type="match status" value="1"/>
</dbReference>
<evidence type="ECO:0000256" key="1">
    <source>
        <dbReference type="ARBA" id="ARBA00004514"/>
    </source>
</evidence>
<comment type="function">
    <text evidence="11">Adapter protein and signal transducer that links members of the tumor necrosis factor receptor family to different signaling pathways by association with the receptor cytoplasmic domain and kinases. Mediates activation of NF-kappa-B and probably JNK. Seems to be involved in apoptosis. Plays a role in mediating activation of NF-kappa-B by EIF2AK2/PKR.</text>
</comment>
<feature type="domain" description="MATH" evidence="17">
    <location>
        <begin position="487"/>
        <end position="634"/>
    </location>
</feature>
<dbReference type="InterPro" id="IPR013083">
    <property type="entry name" value="Znf_RING/FYVE/PHD"/>
</dbReference>
<dbReference type="Pfam" id="PF02176">
    <property type="entry name" value="zf-TRAF"/>
    <property type="match status" value="1"/>
</dbReference>
<keyword evidence="19" id="KW-1185">Reference proteome</keyword>
<dbReference type="GO" id="GO:0061630">
    <property type="term" value="F:ubiquitin protein ligase activity"/>
    <property type="evidence" value="ECO:0007669"/>
    <property type="project" value="UniProtKB-EC"/>
</dbReference>
<dbReference type="PANTHER" id="PTHR10131:SF83">
    <property type="entry name" value="TNF RECEPTOR-ASSOCIATED FACTOR 5"/>
    <property type="match status" value="1"/>
</dbReference>
<dbReference type="FunFam" id="3.30.40.10:FF:000323">
    <property type="entry name" value="TNF receptor-associated factor"/>
    <property type="match status" value="1"/>
</dbReference>
<dbReference type="EC" id="2.3.2.27" evidence="12"/>
<dbReference type="CDD" id="cd16642">
    <property type="entry name" value="mRING-HC-C3HC3D_TRAF5"/>
    <property type="match status" value="1"/>
</dbReference>
<evidence type="ECO:0000256" key="12">
    <source>
        <dbReference type="PIRNR" id="PIRNR015614"/>
    </source>
</evidence>
<dbReference type="OMA" id="NAVPICP"/>
<dbReference type="PIRSF" id="PIRSF015614">
    <property type="entry name" value="TRAF"/>
    <property type="match status" value="1"/>
</dbReference>
<feature type="domain" description="TRAF-type" evidence="18">
    <location>
        <begin position="212"/>
        <end position="265"/>
    </location>
</feature>
<dbReference type="SMART" id="SM00184">
    <property type="entry name" value="RING"/>
    <property type="match status" value="1"/>
</dbReference>
<dbReference type="PROSITE" id="PS50145">
    <property type="entry name" value="ZF_TRAF"/>
    <property type="match status" value="2"/>
</dbReference>
<dbReference type="Proteomes" id="UP001652622">
    <property type="component" value="Unplaced"/>
</dbReference>
<name>A0A6P9CVR9_PANGU</name>
<keyword evidence="7 13" id="KW-0863">Zinc-finger</keyword>
<dbReference type="GO" id="GO:0043123">
    <property type="term" value="P:positive regulation of canonical NF-kappaB signal transduction"/>
    <property type="evidence" value="ECO:0007669"/>
    <property type="project" value="InterPro"/>
</dbReference>
<evidence type="ECO:0000313" key="19">
    <source>
        <dbReference type="Proteomes" id="UP001652622"/>
    </source>
</evidence>
<dbReference type="InterPro" id="IPR049440">
    <property type="entry name" value="TRAF3/5_RING"/>
</dbReference>
<dbReference type="GO" id="GO:0005829">
    <property type="term" value="C:cytosol"/>
    <property type="evidence" value="ECO:0007669"/>
    <property type="project" value="UniProtKB-SubCell"/>
</dbReference>
<evidence type="ECO:0000256" key="6">
    <source>
        <dbReference type="ARBA" id="ARBA00022737"/>
    </source>
</evidence>
<dbReference type="GO" id="GO:0005164">
    <property type="term" value="F:tumor necrosis factor receptor binding"/>
    <property type="evidence" value="ECO:0007669"/>
    <property type="project" value="UniProtKB-UniRule"/>
</dbReference>
<evidence type="ECO:0000256" key="14">
    <source>
        <dbReference type="SAM" id="Coils"/>
    </source>
</evidence>
<keyword evidence="20" id="KW-0675">Receptor</keyword>
<keyword evidence="10 14" id="KW-0175">Coiled coil</keyword>
<dbReference type="InterPro" id="IPR017907">
    <property type="entry name" value="Znf_RING_CS"/>
</dbReference>
<sequence>MHPQIRPAGQMQPTDPIYPARGVVGLSPTPHPTPRPSPPSHFLHSWLLLAEGALLSFTVQLHFPLLLISVVQRSPHVAVAKLKSMASEDLPGQLPNLYVRQNSSNAVSLEFDPDVNYQFVEILDERYKCTRCHLVLHNPHQTGCGHRFCQHCIVSLRDLNTVPTCPIDNEIIKLQEVFKDNCCKREVLNLQVFCKNSPACTAKLCLGRYQDHLQQCLFETVQCTNEGCHEKIVLKDLKEHLIQQCNFRKEQCQYCKQPVISINLKIHEEVDCPDYPWICPYGCMQMILMKEAEDHVLVCPEMEIDCPYKMCGCPKKIKRSKLLEHEDNFLREHMLHIVDKNSKLEDQISDLYKSLKYKEREILQLTDMIKNCEREFRQLSQLFCKNRNLLASTQTLAIHIDKNTFLETQVRQLVQKTNQQQSKLDLRTLLDTIDNLKQKVALLESYDQRLVVLEDLATQQDAVFRMHGTQLNKNEERFKILEGASYNGKLIWKIMDYKIKKKEAIEGHTLSLFSQPFYTSHCGYRMSARAYLNGDGSGRGTHVSLYFVVMRGEFDSLLSWPFKQKVTLMLLDQSGKKKHICETFKADPNSSSFKRPEGEMNVASGCPRFVAHSKLENAKNTYIKDDTLFLKVMVDLTDLEEL</sequence>
<dbReference type="InterPro" id="IPR049342">
    <property type="entry name" value="TRAF1-6_MATH_dom"/>
</dbReference>
<proteinExistence type="inferred from homology"/>
<keyword evidence="3" id="KW-1017">Isopeptide bond</keyword>
<dbReference type="SUPFAM" id="SSF49599">
    <property type="entry name" value="TRAF domain-like"/>
    <property type="match status" value="2"/>
</dbReference>
<evidence type="ECO:0000256" key="15">
    <source>
        <dbReference type="SAM" id="MobiDB-lite"/>
    </source>
</evidence>
<feature type="coiled-coil region" evidence="14">
    <location>
        <begin position="419"/>
        <end position="446"/>
    </location>
</feature>
<dbReference type="SMART" id="SM00061">
    <property type="entry name" value="MATH"/>
    <property type="match status" value="1"/>
</dbReference>
<keyword evidence="9" id="KW-0832">Ubl conjugation</keyword>
<comment type="catalytic activity">
    <reaction evidence="12">
        <text>S-ubiquitinyl-[E2 ubiquitin-conjugating enzyme]-L-cysteine + [acceptor protein]-L-lysine = [E2 ubiquitin-conjugating enzyme]-L-cysteine + N(6)-ubiquitinyl-[acceptor protein]-L-lysine.</text>
        <dbReference type="EC" id="2.3.2.27"/>
    </reaction>
</comment>
<dbReference type="GO" id="GO:0009898">
    <property type="term" value="C:cytoplasmic side of plasma membrane"/>
    <property type="evidence" value="ECO:0007669"/>
    <property type="project" value="TreeGrafter"/>
</dbReference>
<evidence type="ECO:0000259" key="16">
    <source>
        <dbReference type="PROSITE" id="PS50089"/>
    </source>
</evidence>
<feature type="domain" description="TRAF-type" evidence="18">
    <location>
        <begin position="267"/>
        <end position="322"/>
    </location>
</feature>
<feature type="domain" description="RING-type" evidence="16">
    <location>
        <begin position="129"/>
        <end position="169"/>
    </location>
</feature>